<evidence type="ECO:0000313" key="3">
    <source>
        <dbReference type="EMBL" id="KAK1948161.1"/>
    </source>
</evidence>
<feature type="compositionally biased region" description="Polar residues" evidence="1">
    <location>
        <begin position="754"/>
        <end position="771"/>
    </location>
</feature>
<feature type="region of interest" description="Disordered" evidence="1">
    <location>
        <begin position="17"/>
        <end position="75"/>
    </location>
</feature>
<comment type="caution">
    <text evidence="3">The sequence shown here is derived from an EMBL/GenBank/DDBJ whole genome shotgun (WGS) entry which is preliminary data.</text>
</comment>
<accession>A0AAD9H0X1</accession>
<evidence type="ECO:0000256" key="1">
    <source>
        <dbReference type="SAM" id="MobiDB-lite"/>
    </source>
</evidence>
<evidence type="ECO:0008006" key="5">
    <source>
        <dbReference type="Google" id="ProtNLM"/>
    </source>
</evidence>
<keyword evidence="2" id="KW-1133">Transmembrane helix</keyword>
<proteinExistence type="predicted"/>
<name>A0AAD9H0X1_9STRA</name>
<keyword evidence="2" id="KW-0472">Membrane</keyword>
<evidence type="ECO:0000256" key="2">
    <source>
        <dbReference type="SAM" id="Phobius"/>
    </source>
</evidence>
<dbReference type="EMBL" id="JASMQC010000001">
    <property type="protein sequence ID" value="KAK1948161.1"/>
    <property type="molecule type" value="Genomic_DNA"/>
</dbReference>
<reference evidence="3" key="1">
    <citation type="submission" date="2023-08" db="EMBL/GenBank/DDBJ databases">
        <title>Reference Genome Resource for the Citrus Pathogen Phytophthora citrophthora.</title>
        <authorList>
            <person name="Moller H."/>
            <person name="Coetzee B."/>
            <person name="Rose L.J."/>
            <person name="Van Niekerk J.M."/>
        </authorList>
    </citation>
    <scope>NUCLEOTIDE SEQUENCE</scope>
    <source>
        <strain evidence="3">STE-U-9442</strain>
    </source>
</reference>
<feature type="transmembrane region" description="Helical" evidence="2">
    <location>
        <begin position="512"/>
        <end position="536"/>
    </location>
</feature>
<keyword evidence="2" id="KW-0812">Transmembrane</keyword>
<feature type="region of interest" description="Disordered" evidence="1">
    <location>
        <begin position="754"/>
        <end position="779"/>
    </location>
</feature>
<gene>
    <name evidence="3" type="ORF">P3T76_000451</name>
</gene>
<dbReference type="AlphaFoldDB" id="A0AAD9H0X1"/>
<organism evidence="3 4">
    <name type="scientific">Phytophthora citrophthora</name>
    <dbReference type="NCBI Taxonomy" id="4793"/>
    <lineage>
        <taxon>Eukaryota</taxon>
        <taxon>Sar</taxon>
        <taxon>Stramenopiles</taxon>
        <taxon>Oomycota</taxon>
        <taxon>Peronosporomycetes</taxon>
        <taxon>Peronosporales</taxon>
        <taxon>Peronosporaceae</taxon>
        <taxon>Phytophthora</taxon>
    </lineage>
</organism>
<protein>
    <recommendedName>
        <fullName evidence="5">Transmembrane protein</fullName>
    </recommendedName>
</protein>
<feature type="transmembrane region" description="Helical" evidence="2">
    <location>
        <begin position="556"/>
        <end position="577"/>
    </location>
</feature>
<feature type="transmembrane region" description="Helical" evidence="2">
    <location>
        <begin position="653"/>
        <end position="674"/>
    </location>
</feature>
<evidence type="ECO:0000313" key="4">
    <source>
        <dbReference type="Proteomes" id="UP001259832"/>
    </source>
</evidence>
<keyword evidence="4" id="KW-1185">Reference proteome</keyword>
<feature type="transmembrane region" description="Helical" evidence="2">
    <location>
        <begin position="466"/>
        <end position="491"/>
    </location>
</feature>
<dbReference type="Proteomes" id="UP001259832">
    <property type="component" value="Unassembled WGS sequence"/>
</dbReference>
<sequence>MEQSLLIPFIGHSFVMGSQDGDVSGGSRRESAQTPKKRIPDQPPEVEATTNGTTKAPSFKTLPARAPPSTDSNWQRKRSSLMLNAMHPEGAHETAAFVERLPRSTAIRVLLALFAYALLVSDVFRAGSSVDSLPFVQIEPNVFTVYGPTALAGRTFFQNGTITTGGSFTCSSEVSTALYKFAPSSYGLRTARDLLDASTELQSSWPTCILSDLSAGSEYSKDCGDSLPGTTVFQMLDTLVEALAANAPSTTSYKNVAQTDDGITIMARGELSSLPQRVCFSARAKSRWTGTSSAASGSTAASSSTSFLSRNLLDHKYWLSVWVTSFADLDSTNPGVDLCVDDLDRPLFCEKPWAASLSVDGSESEAMWEVVSVRVAELQKALTKNQRLDVTLVETESDPLTRLGGAVLLAHKIYSVVALYRVRECTSTDTCTTTTVFEERVEGKVLYTDALEWSSLASTLRFIGQLYVIVRVLCLLVACYAVVGSAFSNVANTDPSRLKRTLRVFFAVPSQVVVYGSWLPVLCYASAHIIDALILYELEDDGGENATDSFSTLTRWLAVHMRCVWLMALLARFRALLQTSAGAWTPSHGVSGVRGHLLPALALGAVAFVAHGGIAVDDRDARILEANEVEPVPTFMLLRSETLDAWKMNLEGVYSDMLAVALAAIIYIVVILTVRQLMRWHRRRWVKPANISESKPQVKGDAVPDPLFFARSAVPSAAGALWEPSCLSVSWDDDLLGPLLGLLTATTPWLSQRSQRSIGQKRGPSQETTGDTLAANDGEVTSSASSSQRMLMNLVFLSDPWNLLVLKLGRARVHLYQLRGSGLDCKVVHANSKARVAREYSLPLENVELVASLRACELSWSQLVTCK</sequence>
<feature type="transmembrane region" description="Helical" evidence="2">
    <location>
        <begin position="597"/>
        <end position="616"/>
    </location>
</feature>